<gene>
    <name evidence="3" type="ORF">BYL167_LOCUS24555</name>
    <name evidence="2" type="ORF">CJN711_LOCUS4714</name>
</gene>
<dbReference type="InterPro" id="IPR003615">
    <property type="entry name" value="HNH_nuc"/>
</dbReference>
<organism evidence="2 4">
    <name type="scientific">Rotaria magnacalcarata</name>
    <dbReference type="NCBI Taxonomy" id="392030"/>
    <lineage>
        <taxon>Eukaryota</taxon>
        <taxon>Metazoa</taxon>
        <taxon>Spiralia</taxon>
        <taxon>Gnathifera</taxon>
        <taxon>Rotifera</taxon>
        <taxon>Eurotatoria</taxon>
        <taxon>Bdelloidea</taxon>
        <taxon>Philodinida</taxon>
        <taxon>Philodinidae</taxon>
        <taxon>Rotaria</taxon>
    </lineage>
</organism>
<dbReference type="Proteomes" id="UP000663855">
    <property type="component" value="Unassembled WGS sequence"/>
</dbReference>
<name>A0A814KBG2_9BILA</name>
<dbReference type="Proteomes" id="UP000681967">
    <property type="component" value="Unassembled WGS sequence"/>
</dbReference>
<reference evidence="2" key="1">
    <citation type="submission" date="2021-02" db="EMBL/GenBank/DDBJ databases">
        <authorList>
            <person name="Nowell W R."/>
        </authorList>
    </citation>
    <scope>NUCLEOTIDE SEQUENCE</scope>
</reference>
<dbReference type="EMBL" id="CAJNOV010001147">
    <property type="protein sequence ID" value="CAF1050344.1"/>
    <property type="molecule type" value="Genomic_DNA"/>
</dbReference>
<feature type="domain" description="HNH nuclease" evidence="1">
    <location>
        <begin position="61"/>
        <end position="120"/>
    </location>
</feature>
<comment type="caution">
    <text evidence="2">The sequence shown here is derived from an EMBL/GenBank/DDBJ whole genome shotgun (WGS) entry which is preliminary data.</text>
</comment>
<proteinExistence type="predicted"/>
<dbReference type="AlphaFoldDB" id="A0A814KBG2"/>
<sequence>MSLYIFFLVSNDLNMLYDLVQPTVGRAIDPWDITARSQGSSASSLPKQIIINYYGIHENECMICGRCSDVVNAHIWPKHTRGEYLLSMFDLAAENLNDPRNYLRLSKSLELAFDNKTITVIYQHGKLVLFVLDDALKKQIVSNTRYTFNDCHLWPLKFGSSNRPYLRILAAHCRNSFIDAFRLKRIDYETYKMVYNSSLTMLSASSDGAKAKVFDWFERNEKMITTKRTT</sequence>
<accession>A0A814KBG2</accession>
<evidence type="ECO:0000313" key="4">
    <source>
        <dbReference type="Proteomes" id="UP000663855"/>
    </source>
</evidence>
<dbReference type="Pfam" id="PF13391">
    <property type="entry name" value="HNH_2"/>
    <property type="match status" value="1"/>
</dbReference>
<dbReference type="EMBL" id="CAJOBH010021693">
    <property type="protein sequence ID" value="CAF4225302.1"/>
    <property type="molecule type" value="Genomic_DNA"/>
</dbReference>
<evidence type="ECO:0000313" key="3">
    <source>
        <dbReference type="EMBL" id="CAF4225302.1"/>
    </source>
</evidence>
<evidence type="ECO:0000259" key="1">
    <source>
        <dbReference type="Pfam" id="PF13391"/>
    </source>
</evidence>
<evidence type="ECO:0000313" key="2">
    <source>
        <dbReference type="EMBL" id="CAF1050344.1"/>
    </source>
</evidence>
<protein>
    <recommendedName>
        <fullName evidence="1">HNH nuclease domain-containing protein</fullName>
    </recommendedName>
</protein>